<dbReference type="AlphaFoldDB" id="S8BR79"/>
<proteinExistence type="predicted"/>
<organism evidence="1 2">
    <name type="scientific">Genlisea aurea</name>
    <dbReference type="NCBI Taxonomy" id="192259"/>
    <lineage>
        <taxon>Eukaryota</taxon>
        <taxon>Viridiplantae</taxon>
        <taxon>Streptophyta</taxon>
        <taxon>Embryophyta</taxon>
        <taxon>Tracheophyta</taxon>
        <taxon>Spermatophyta</taxon>
        <taxon>Magnoliopsida</taxon>
        <taxon>eudicotyledons</taxon>
        <taxon>Gunneridae</taxon>
        <taxon>Pentapetalae</taxon>
        <taxon>asterids</taxon>
        <taxon>lamiids</taxon>
        <taxon>Lamiales</taxon>
        <taxon>Lentibulariaceae</taxon>
        <taxon>Genlisea</taxon>
    </lineage>
</organism>
<evidence type="ECO:0000313" key="2">
    <source>
        <dbReference type="Proteomes" id="UP000015453"/>
    </source>
</evidence>
<sequence>MNSPHRNEGYHYRCVAKDEGRGGGGGPPWSSVSSRRTLACASPPCCDVAELPKNKFEWNTNSMGENKAAQAKFRKLLGYNCWHGRHAIAFWFELPLEPNVANVLLAHARHLGRQA</sequence>
<comment type="caution">
    <text evidence="1">The sequence shown here is derived from an EMBL/GenBank/DDBJ whole genome shotgun (WGS) entry which is preliminary data.</text>
</comment>
<protein>
    <submittedName>
        <fullName evidence="1">Uncharacterized protein</fullName>
    </submittedName>
</protein>
<gene>
    <name evidence="1" type="ORF">M569_17687</name>
</gene>
<dbReference type="Proteomes" id="UP000015453">
    <property type="component" value="Unassembled WGS sequence"/>
</dbReference>
<evidence type="ECO:0000313" key="1">
    <source>
        <dbReference type="EMBL" id="EPS57135.1"/>
    </source>
</evidence>
<keyword evidence="2" id="KW-1185">Reference proteome</keyword>
<name>S8BR79_9LAMI</name>
<accession>S8BR79</accession>
<reference evidence="1 2" key="1">
    <citation type="journal article" date="2013" name="BMC Genomics">
        <title>The miniature genome of a carnivorous plant Genlisea aurea contains a low number of genes and short non-coding sequences.</title>
        <authorList>
            <person name="Leushkin E.V."/>
            <person name="Sutormin R.A."/>
            <person name="Nabieva E.R."/>
            <person name="Penin A.A."/>
            <person name="Kondrashov A.S."/>
            <person name="Logacheva M.D."/>
        </authorList>
    </citation>
    <scope>NUCLEOTIDE SEQUENCE [LARGE SCALE GENOMIC DNA]</scope>
</reference>
<dbReference type="EMBL" id="AUSU01010607">
    <property type="protein sequence ID" value="EPS57135.1"/>
    <property type="molecule type" value="Genomic_DNA"/>
</dbReference>